<dbReference type="InterPro" id="IPR011662">
    <property type="entry name" value="Secretin/TonB_short_N"/>
</dbReference>
<dbReference type="InterPro" id="IPR039426">
    <property type="entry name" value="TonB-dep_rcpt-like"/>
</dbReference>
<dbReference type="STRING" id="558155.SAMN04487911_10874"/>
<proteinExistence type="inferred from homology"/>
<dbReference type="EMBL" id="FQYX01000008">
    <property type="protein sequence ID" value="SHI95260.1"/>
    <property type="molecule type" value="Genomic_DNA"/>
</dbReference>
<accession>A0A1M6FC15</accession>
<evidence type="ECO:0000313" key="7">
    <source>
        <dbReference type="Proteomes" id="UP000184231"/>
    </source>
</evidence>
<name>A0A1M6FC15_9FLAO</name>
<dbReference type="NCBIfam" id="TIGR04057">
    <property type="entry name" value="SusC_RagA_signa"/>
    <property type="match status" value="1"/>
</dbReference>
<dbReference type="Pfam" id="PF07715">
    <property type="entry name" value="Plug"/>
    <property type="match status" value="1"/>
</dbReference>
<dbReference type="Gene3D" id="2.170.130.10">
    <property type="entry name" value="TonB-dependent receptor, plug domain"/>
    <property type="match status" value="1"/>
</dbReference>
<dbReference type="InterPro" id="IPR037066">
    <property type="entry name" value="Plug_dom_sf"/>
</dbReference>
<evidence type="ECO:0000259" key="5">
    <source>
        <dbReference type="SMART" id="SM00965"/>
    </source>
</evidence>
<keyword evidence="3 4" id="KW-0998">Cell outer membrane</keyword>
<dbReference type="PROSITE" id="PS52016">
    <property type="entry name" value="TONB_DEPENDENT_REC_3"/>
    <property type="match status" value="1"/>
</dbReference>
<evidence type="ECO:0000256" key="2">
    <source>
        <dbReference type="ARBA" id="ARBA00023136"/>
    </source>
</evidence>
<dbReference type="Gene3D" id="2.60.40.1120">
    <property type="entry name" value="Carboxypeptidase-like, regulatory domain"/>
    <property type="match status" value="1"/>
</dbReference>
<comment type="subcellular location">
    <subcellularLocation>
        <location evidence="4">Cell outer membrane</location>
        <topology evidence="4">Multi-pass membrane protein</topology>
    </subcellularLocation>
</comment>
<dbReference type="GO" id="GO:0009279">
    <property type="term" value="C:cell outer membrane"/>
    <property type="evidence" value="ECO:0007669"/>
    <property type="project" value="UniProtKB-SubCell"/>
</dbReference>
<keyword evidence="1 4" id="KW-0813">Transport</keyword>
<dbReference type="RefSeq" id="WP_072764043.1">
    <property type="nucleotide sequence ID" value="NZ_FQYX01000008.1"/>
</dbReference>
<dbReference type="SMART" id="SM00965">
    <property type="entry name" value="STN"/>
    <property type="match status" value="1"/>
</dbReference>
<dbReference type="SUPFAM" id="SSF56935">
    <property type="entry name" value="Porins"/>
    <property type="match status" value="1"/>
</dbReference>
<gene>
    <name evidence="6" type="ORF">SAMN04487911_10874</name>
</gene>
<keyword evidence="4" id="KW-1134">Transmembrane beta strand</keyword>
<keyword evidence="2 4" id="KW-0472">Membrane</keyword>
<dbReference type="InterPro" id="IPR012910">
    <property type="entry name" value="Plug_dom"/>
</dbReference>
<comment type="similarity">
    <text evidence="4">Belongs to the TonB-dependent receptor family.</text>
</comment>
<sequence length="1160" mass="129437">MKKLLNKVCHPIGIPKLSLKVKLTTTLFLLVLMQIHANSYSQDTKISLKLNNVSVQSVLDEIESQTEFKFFLNTDFLDLSQKVSVNEKEKRISTILDKILTRTNIVYKVVGKHIVLKPDPSKLITPKTPNNSKQTTAIVQNIVSGTVTDMEGNPLPGVSIIVVGTTKGVQSDFDGNYSIEVSRNDVIAFSYLGMKTQSFKIGDSNTINVILEDDVSTLEEVVLVGYGTSKVAKVSGAVSTVSTKNLENRVIRNVGEALQGTAANLNVTIADGRATSVPNINIRGFESINGGSPLIIIDGVSSTAANLARLNPADIEAISVLKDASTAAIYGARASFGVLMVKTKEGKGKMKIDYSESLALRAPTFLPEVELNPEIVLRAKHTAAFPYYNLYTDEEFNYAAQVWEGQAPAVSLDPKNQRTWRYFGSTDWFDEAYAKNALSINRNLSISGKEDRISYFFSLGSLREDGAIKQGTDKFKRYNLRSKLTFDVTDWLTVSNNTSWESTKYNEPSGYSRDRYFHELNRTPTTEVVYNPDGSYTRAGARLIGITKEGGRREEIDNVFTAQLAGELSLIKDIWKVNADYTVRKGYENLSNFRKGVPYKNGPNEPIQIEYGQSQTTFTSRSNDDYVYKSINLYTTLTKDLGKHYIGGTLGYNQEENVFEAFSASREQLISEDFPSLDLATGDAFVGDSFSDWAVRGAFGRLEYDYDGKYIINLTGRYDGTSRFPKADRFVFNPSFSMAWRIDKEGFMQNQSTINLLKPRFSWGSLGNQSSDTVGNYPYISTLGIGRTSKLLDGAERDAIYQPPLVSSTLTWETVETKNLGLDIELFNGKIFGQFDIYERLTLDMLTASKELPAILGTSEPRANAADLKNRGWGVTLTWNESIKLGGDDLWLSLTGNLSDSRTWITKFDNPSANINNWYVGGEVGQIWGLTSDGFFTSPEDVQNHAYQDHRASDEIRYFAVGDVKWKDLDGDGIINFGSQRVGDTGDWSIIGNSADRYRYGIGFNANWKNFDFRIFGQGVGKKDYYPSAGSHYFWGIYAQPWANPSKHILDNVWTPENPNAHFPRLKPYAAEDYSELGIPQTRYLVDASYFRVKNISFGYSLPKNLLDKINVRSLRLFFSGENLFTFSDIIKFGMDPESLGGQGGYPQQKKFAIGVNLGI</sequence>
<dbReference type="InterPro" id="IPR008969">
    <property type="entry name" value="CarboxyPept-like_regulatory"/>
</dbReference>
<protein>
    <submittedName>
        <fullName evidence="6">TonB-linked outer membrane protein, SusC/RagA family</fullName>
    </submittedName>
</protein>
<keyword evidence="7" id="KW-1185">Reference proteome</keyword>
<reference evidence="6 7" key="1">
    <citation type="submission" date="2016-11" db="EMBL/GenBank/DDBJ databases">
        <authorList>
            <person name="Jaros S."/>
            <person name="Januszkiewicz K."/>
            <person name="Wedrychowicz H."/>
        </authorList>
    </citation>
    <scope>NUCLEOTIDE SEQUENCE [LARGE SCALE GENOMIC DNA]</scope>
    <source>
        <strain evidence="6 7">CGMCC 1.8863</strain>
    </source>
</reference>
<evidence type="ECO:0000313" key="6">
    <source>
        <dbReference type="EMBL" id="SHI95260.1"/>
    </source>
</evidence>
<dbReference type="NCBIfam" id="TIGR04056">
    <property type="entry name" value="OMP_RagA_SusC"/>
    <property type="match status" value="1"/>
</dbReference>
<evidence type="ECO:0000256" key="3">
    <source>
        <dbReference type="ARBA" id="ARBA00023237"/>
    </source>
</evidence>
<dbReference type="Proteomes" id="UP000184231">
    <property type="component" value="Unassembled WGS sequence"/>
</dbReference>
<feature type="domain" description="Secretin/TonB short N-terminal" evidence="5">
    <location>
        <begin position="68"/>
        <end position="119"/>
    </location>
</feature>
<evidence type="ECO:0000256" key="4">
    <source>
        <dbReference type="PROSITE-ProRule" id="PRU01360"/>
    </source>
</evidence>
<keyword evidence="4" id="KW-0812">Transmembrane</keyword>
<dbReference type="OrthoDB" id="9768177at2"/>
<dbReference type="InterPro" id="IPR023997">
    <property type="entry name" value="TonB-dep_OMP_SusC/RagA_CS"/>
</dbReference>
<dbReference type="SUPFAM" id="SSF49464">
    <property type="entry name" value="Carboxypeptidase regulatory domain-like"/>
    <property type="match status" value="1"/>
</dbReference>
<organism evidence="6 7">
    <name type="scientific">Arenibacter nanhaiticus</name>
    <dbReference type="NCBI Taxonomy" id="558155"/>
    <lineage>
        <taxon>Bacteria</taxon>
        <taxon>Pseudomonadati</taxon>
        <taxon>Bacteroidota</taxon>
        <taxon>Flavobacteriia</taxon>
        <taxon>Flavobacteriales</taxon>
        <taxon>Flavobacteriaceae</taxon>
        <taxon>Arenibacter</taxon>
    </lineage>
</organism>
<dbReference type="InterPro" id="IPR023996">
    <property type="entry name" value="TonB-dep_OMP_SusC/RagA"/>
</dbReference>
<evidence type="ECO:0000256" key="1">
    <source>
        <dbReference type="ARBA" id="ARBA00022448"/>
    </source>
</evidence>
<dbReference type="AlphaFoldDB" id="A0A1M6FC15"/>
<dbReference type="Pfam" id="PF13715">
    <property type="entry name" value="CarbopepD_reg_2"/>
    <property type="match status" value="1"/>
</dbReference>